<keyword evidence="2" id="KW-1185">Reference proteome</keyword>
<reference evidence="2" key="1">
    <citation type="journal article" date="2021" name="Nat. Commun.">
        <title>Genomic analyses provide insights into spinach domestication and the genetic basis of agronomic traits.</title>
        <authorList>
            <person name="Cai X."/>
            <person name="Sun X."/>
            <person name="Xu C."/>
            <person name="Sun H."/>
            <person name="Wang X."/>
            <person name="Ge C."/>
            <person name="Zhang Z."/>
            <person name="Wang Q."/>
            <person name="Fei Z."/>
            <person name="Jiao C."/>
            <person name="Wang Q."/>
        </authorList>
    </citation>
    <scope>NUCLEOTIDE SEQUENCE [LARGE SCALE GENOMIC DNA]</scope>
    <source>
        <strain evidence="2">cv. Varoflay</strain>
    </source>
</reference>
<dbReference type="GeneID" id="110805889"/>
<dbReference type="AlphaFoldDB" id="A0A9R0JII8"/>
<evidence type="ECO:0000259" key="1">
    <source>
        <dbReference type="Pfam" id="PF07727"/>
    </source>
</evidence>
<organism evidence="2 3">
    <name type="scientific">Spinacia oleracea</name>
    <name type="common">Spinach</name>
    <dbReference type="NCBI Taxonomy" id="3562"/>
    <lineage>
        <taxon>Eukaryota</taxon>
        <taxon>Viridiplantae</taxon>
        <taxon>Streptophyta</taxon>
        <taxon>Embryophyta</taxon>
        <taxon>Tracheophyta</taxon>
        <taxon>Spermatophyta</taxon>
        <taxon>Magnoliopsida</taxon>
        <taxon>eudicotyledons</taxon>
        <taxon>Gunneridae</taxon>
        <taxon>Pentapetalae</taxon>
        <taxon>Caryophyllales</taxon>
        <taxon>Chenopodiaceae</taxon>
        <taxon>Chenopodioideae</taxon>
        <taxon>Anserineae</taxon>
        <taxon>Spinacia</taxon>
    </lineage>
</organism>
<protein>
    <submittedName>
        <fullName evidence="3">Uncharacterized mitochondrial protein AtMg00810-like</fullName>
    </submittedName>
</protein>
<dbReference type="InterPro" id="IPR043502">
    <property type="entry name" value="DNA/RNA_pol_sf"/>
</dbReference>
<feature type="domain" description="Reverse transcriptase Ty1/copia-type" evidence="1">
    <location>
        <begin position="2"/>
        <end position="79"/>
    </location>
</feature>
<evidence type="ECO:0000313" key="3">
    <source>
        <dbReference type="RefSeq" id="XP_021867199.1"/>
    </source>
</evidence>
<sequence length="129" mass="14526">MLYVNDLIMFGNDSATITTFKPYSRDCFKMKDLGSLKYFLGIEVSRSASGLFLCQRKYTLDIITEAGLSGAKPCGFPIEQNHRLSLADGPLLKDPEAYRRLVGRLVYLVVTRPDLAYSVHVLSQFLQEP</sequence>
<dbReference type="Pfam" id="PF07727">
    <property type="entry name" value="RVT_2"/>
    <property type="match status" value="1"/>
</dbReference>
<proteinExistence type="predicted"/>
<dbReference type="Proteomes" id="UP000813463">
    <property type="component" value="Chromosome 2"/>
</dbReference>
<name>A0A9R0JII8_SPIOL</name>
<evidence type="ECO:0000313" key="2">
    <source>
        <dbReference type="Proteomes" id="UP000813463"/>
    </source>
</evidence>
<gene>
    <name evidence="3" type="primary">LOC110805889</name>
</gene>
<accession>A0A9R0JII8</accession>
<dbReference type="PANTHER" id="PTHR11439:SF487">
    <property type="entry name" value="RNA-DIRECTED DNA POLYMERASE"/>
    <property type="match status" value="1"/>
</dbReference>
<reference evidence="3" key="2">
    <citation type="submission" date="2025-08" db="UniProtKB">
        <authorList>
            <consortium name="RefSeq"/>
        </authorList>
    </citation>
    <scope>IDENTIFICATION</scope>
    <source>
        <tissue evidence="3">Leaf</tissue>
    </source>
</reference>
<dbReference type="OrthoDB" id="128382at2759"/>
<dbReference type="PANTHER" id="PTHR11439">
    <property type="entry name" value="GAG-POL-RELATED RETROTRANSPOSON"/>
    <property type="match status" value="1"/>
</dbReference>
<dbReference type="SUPFAM" id="SSF56672">
    <property type="entry name" value="DNA/RNA polymerases"/>
    <property type="match status" value="1"/>
</dbReference>
<dbReference type="KEGG" id="soe:110805889"/>
<dbReference type="RefSeq" id="XP_021867199.1">
    <property type="nucleotide sequence ID" value="XM_022011507.1"/>
</dbReference>
<dbReference type="InterPro" id="IPR013103">
    <property type="entry name" value="RVT_2"/>
</dbReference>